<dbReference type="AlphaFoldDB" id="X0ZB35"/>
<sequence length="58" mass="6289">MISVIKILAIISIWIIFGGLLALAIIFDGVYIQLVFDFGIIIVSAIVGYTFKSVLSKA</sequence>
<organism evidence="2">
    <name type="scientific">marine sediment metagenome</name>
    <dbReference type="NCBI Taxonomy" id="412755"/>
    <lineage>
        <taxon>unclassified sequences</taxon>
        <taxon>metagenomes</taxon>
        <taxon>ecological metagenomes</taxon>
    </lineage>
</organism>
<gene>
    <name evidence="2" type="ORF">S01H4_10622</name>
</gene>
<feature type="transmembrane region" description="Helical" evidence="1">
    <location>
        <begin position="7"/>
        <end position="26"/>
    </location>
</feature>
<proteinExistence type="predicted"/>
<name>X0ZB35_9ZZZZ</name>
<dbReference type="EMBL" id="BART01004107">
    <property type="protein sequence ID" value="GAG66414.1"/>
    <property type="molecule type" value="Genomic_DNA"/>
</dbReference>
<accession>X0ZB35</accession>
<comment type="caution">
    <text evidence="2">The sequence shown here is derived from an EMBL/GenBank/DDBJ whole genome shotgun (WGS) entry which is preliminary data.</text>
</comment>
<keyword evidence="1" id="KW-0812">Transmembrane</keyword>
<protein>
    <submittedName>
        <fullName evidence="2">Uncharacterized protein</fullName>
    </submittedName>
</protein>
<evidence type="ECO:0000256" key="1">
    <source>
        <dbReference type="SAM" id="Phobius"/>
    </source>
</evidence>
<feature type="transmembrane region" description="Helical" evidence="1">
    <location>
        <begin position="32"/>
        <end position="51"/>
    </location>
</feature>
<reference evidence="2" key="1">
    <citation type="journal article" date="2014" name="Front. Microbiol.">
        <title>High frequency of phylogenetically diverse reductive dehalogenase-homologous genes in deep subseafloor sedimentary metagenomes.</title>
        <authorList>
            <person name="Kawai M."/>
            <person name="Futagami T."/>
            <person name="Toyoda A."/>
            <person name="Takaki Y."/>
            <person name="Nishi S."/>
            <person name="Hori S."/>
            <person name="Arai W."/>
            <person name="Tsubouchi T."/>
            <person name="Morono Y."/>
            <person name="Uchiyama I."/>
            <person name="Ito T."/>
            <person name="Fujiyama A."/>
            <person name="Inagaki F."/>
            <person name="Takami H."/>
        </authorList>
    </citation>
    <scope>NUCLEOTIDE SEQUENCE</scope>
    <source>
        <strain evidence="2">Expedition CK06-06</strain>
    </source>
</reference>
<evidence type="ECO:0000313" key="2">
    <source>
        <dbReference type="EMBL" id="GAG66414.1"/>
    </source>
</evidence>
<keyword evidence="1" id="KW-0472">Membrane</keyword>
<keyword evidence="1" id="KW-1133">Transmembrane helix</keyword>